<reference evidence="3 4" key="1">
    <citation type="journal article" date="2005" name="Nucleic Acids Res.">
        <title>Genomic blueprint of Hahella chejuensis, a marine microbe producing an algicidal agent.</title>
        <authorList>
            <person name="Jeong H."/>
            <person name="Yim J.H."/>
            <person name="Lee C."/>
            <person name="Choi S.-H."/>
            <person name="Park Y.K."/>
            <person name="Yoon S.H."/>
            <person name="Hur C.-G."/>
            <person name="Kang H.-Y."/>
            <person name="Kim D."/>
            <person name="Lee H.H."/>
            <person name="Park K.H."/>
            <person name="Park S.-H."/>
            <person name="Park H.-S."/>
            <person name="Lee H.K."/>
            <person name="Oh T.K."/>
            <person name="Kim J.F."/>
        </authorList>
    </citation>
    <scope>NUCLEOTIDE SEQUENCE [LARGE SCALE GENOMIC DNA]</scope>
    <source>
        <strain evidence="3 4">KCTC 2396</strain>
    </source>
</reference>
<proteinExistence type="predicted"/>
<organism evidence="3 4">
    <name type="scientific">Hahella chejuensis (strain KCTC 2396)</name>
    <dbReference type="NCBI Taxonomy" id="349521"/>
    <lineage>
        <taxon>Bacteria</taxon>
        <taxon>Pseudomonadati</taxon>
        <taxon>Pseudomonadota</taxon>
        <taxon>Gammaproteobacteria</taxon>
        <taxon>Oceanospirillales</taxon>
        <taxon>Hahellaceae</taxon>
        <taxon>Hahella</taxon>
    </lineage>
</organism>
<protein>
    <submittedName>
        <fullName evidence="3">Uncharacterized protein</fullName>
    </submittedName>
</protein>
<dbReference type="STRING" id="349521.HCH_05758"/>
<dbReference type="Proteomes" id="UP000000238">
    <property type="component" value="Chromosome"/>
</dbReference>
<evidence type="ECO:0000259" key="2">
    <source>
        <dbReference type="Pfam" id="PF25583"/>
    </source>
</evidence>
<dbReference type="InterPro" id="IPR057727">
    <property type="entry name" value="WCX_dom"/>
</dbReference>
<evidence type="ECO:0000313" key="3">
    <source>
        <dbReference type="EMBL" id="ABC32409.1"/>
    </source>
</evidence>
<dbReference type="eggNOG" id="COG2378">
    <property type="taxonomic scope" value="Bacteria"/>
</dbReference>
<dbReference type="KEGG" id="hch:HCH_05758"/>
<dbReference type="Pfam" id="PF25583">
    <property type="entry name" value="WCX"/>
    <property type="match status" value="1"/>
</dbReference>
<dbReference type="RefSeq" id="WP_011399468.1">
    <property type="nucleotide sequence ID" value="NC_007645.1"/>
</dbReference>
<dbReference type="PROSITE" id="PS52050">
    <property type="entry name" value="WYL"/>
    <property type="match status" value="1"/>
</dbReference>
<accession>Q2SAB5</accession>
<evidence type="ECO:0000313" key="4">
    <source>
        <dbReference type="Proteomes" id="UP000000238"/>
    </source>
</evidence>
<dbReference type="InterPro" id="IPR051534">
    <property type="entry name" value="CBASS_pafABC_assoc_protein"/>
</dbReference>
<dbReference type="OrthoDB" id="8595817at2"/>
<name>Q2SAB5_HAHCH</name>
<dbReference type="AlphaFoldDB" id="Q2SAB5"/>
<keyword evidence="4" id="KW-1185">Reference proteome</keyword>
<gene>
    <name evidence="3" type="ordered locus">HCH_05758</name>
</gene>
<dbReference type="PANTHER" id="PTHR34580">
    <property type="match status" value="1"/>
</dbReference>
<feature type="domain" description="WCX" evidence="2">
    <location>
        <begin position="277"/>
        <end position="359"/>
    </location>
</feature>
<dbReference type="PANTHER" id="PTHR34580:SF1">
    <property type="entry name" value="PROTEIN PAFC"/>
    <property type="match status" value="1"/>
</dbReference>
<sequence length="365" mass="42466">MRTFLRRLSILAYLKSARAPKSTEEIINHLISADYMEEGGDPNSQKRLIQRDMNFLYGKNEMEDEDDEPGNEFGLEVVRGVGKSLLWKLDPYSTLQYDYEKMPQYMAIAFAMAKKHLSNLLPRNTISELERFFAQAEERLEQSEKSLSPQLYNRLRDSVEFYQRGQRLQPADFDIEHLDTIYRAILKNKQVLFTYRGKEYRAHPFGVAILLPKIYLVAKKDEDIDTPGAYRHFLLHKIERITMDQRSSRVPKKFRLRDYLEAGKMDVFIDPEDNSVYSMKLRITPANPYSNLISDLSENPIAVDQKIKPATDESGSYILTAKVRRTIQLRNWLMNLGAECNVMEPQEIRDDLISALRDTLSNYGA</sequence>
<feature type="domain" description="WYL" evidence="1">
    <location>
        <begin position="176"/>
        <end position="243"/>
    </location>
</feature>
<dbReference type="InterPro" id="IPR026881">
    <property type="entry name" value="WYL_dom"/>
</dbReference>
<dbReference type="HOGENOM" id="CLU_758131_0_0_6"/>
<evidence type="ECO:0000259" key="1">
    <source>
        <dbReference type="Pfam" id="PF13280"/>
    </source>
</evidence>
<dbReference type="Pfam" id="PF13280">
    <property type="entry name" value="WYL"/>
    <property type="match status" value="1"/>
</dbReference>
<dbReference type="EMBL" id="CP000155">
    <property type="protein sequence ID" value="ABC32409.1"/>
    <property type="molecule type" value="Genomic_DNA"/>
</dbReference>